<evidence type="ECO:0000313" key="4">
    <source>
        <dbReference type="Proteomes" id="UP000006008"/>
    </source>
</evidence>
<feature type="chain" id="PRO_5003477812" description="DUF4251 domain-containing protein" evidence="2">
    <location>
        <begin position="23"/>
        <end position="221"/>
    </location>
</feature>
<dbReference type="Proteomes" id="UP000006008">
    <property type="component" value="Unassembled WGS sequence"/>
</dbReference>
<feature type="region of interest" description="Disordered" evidence="1">
    <location>
        <begin position="47"/>
        <end position="67"/>
    </location>
</feature>
<dbReference type="EMBL" id="ADLD01000003">
    <property type="protein sequence ID" value="EHB93447.1"/>
    <property type="molecule type" value="Genomic_DNA"/>
</dbReference>
<feature type="signal peptide" evidence="2">
    <location>
        <begin position="1"/>
        <end position="22"/>
    </location>
</feature>
<dbReference type="Gene3D" id="2.40.128.410">
    <property type="match status" value="1"/>
</dbReference>
<evidence type="ECO:0008006" key="5">
    <source>
        <dbReference type="Google" id="ProtNLM"/>
    </source>
</evidence>
<sequence>MKKSIFCKMLVAMAFGVIPATAQTGSGTGSPALPATQPVVQDPAAAGGANAVDTADGEALSRKQKRKVQQQAEGELKFSLAKHALESRNCVIAIYDSRSTSKTRASYNYIEIQGDSIVMQAAWPGSPAAAYRSGGGYARSEGTISRFEMTPDKKGNIDVKIDAAMRVVSFGISYGGWPLHMRFKLFQGSNLVPLIAGLQGYVMLPSQVNKMQLNGPSFRFY</sequence>
<reference evidence="3 4" key="1">
    <citation type="submission" date="2011-08" db="EMBL/GenBank/DDBJ databases">
        <title>The Genome Sequence of Alistipes indistinctus YIT 12060.</title>
        <authorList>
            <consortium name="The Broad Institute Genome Sequencing Platform"/>
            <person name="Earl A."/>
            <person name="Ward D."/>
            <person name="Feldgarden M."/>
            <person name="Gevers D."/>
            <person name="Morotomi M."/>
            <person name="Young S.K."/>
            <person name="Zeng Q."/>
            <person name="Gargeya S."/>
            <person name="Fitzgerald M."/>
            <person name="Haas B."/>
            <person name="Abouelleil A."/>
            <person name="Alvarado L."/>
            <person name="Arachchi H.M."/>
            <person name="Berlin A."/>
            <person name="Brown A."/>
            <person name="Chapman S.B."/>
            <person name="Chen Z."/>
            <person name="Dunbar C."/>
            <person name="Freedman E."/>
            <person name="Gearin G."/>
            <person name="Gellesch M."/>
            <person name="Goldberg J."/>
            <person name="Griggs A."/>
            <person name="Gujja S."/>
            <person name="Heiman D."/>
            <person name="Howarth C."/>
            <person name="Larson L."/>
            <person name="Lui A."/>
            <person name="MacDonald P.J.P."/>
            <person name="Montmayeur A."/>
            <person name="Murphy C."/>
            <person name="Neiman D."/>
            <person name="Pearson M."/>
            <person name="Priest M."/>
            <person name="Roberts A."/>
            <person name="Saif S."/>
            <person name="Shea T."/>
            <person name="Shenoy N."/>
            <person name="Sisk P."/>
            <person name="Stolte C."/>
            <person name="Sykes S."/>
            <person name="Wortman J."/>
            <person name="Nusbaum C."/>
            <person name="Birren B."/>
        </authorList>
    </citation>
    <scope>NUCLEOTIDE SEQUENCE [LARGE SCALE GENOMIC DNA]</scope>
    <source>
        <strain evidence="3 4">YIT 12060</strain>
    </source>
</reference>
<dbReference type="HOGENOM" id="CLU_1248451_0_0_10"/>
<organism evidence="3 4">
    <name type="scientific">Alistipes indistinctus YIT 12060</name>
    <dbReference type="NCBI Taxonomy" id="742725"/>
    <lineage>
        <taxon>Bacteria</taxon>
        <taxon>Pseudomonadati</taxon>
        <taxon>Bacteroidota</taxon>
        <taxon>Bacteroidia</taxon>
        <taxon>Bacteroidales</taxon>
        <taxon>Rikenellaceae</taxon>
        <taxon>Alistipes</taxon>
    </lineage>
</organism>
<proteinExistence type="predicted"/>
<dbReference type="AlphaFoldDB" id="G5H5K8"/>
<dbReference type="PATRIC" id="fig|742725.3.peg.246"/>
<evidence type="ECO:0000313" key="3">
    <source>
        <dbReference type="EMBL" id="EHB93447.1"/>
    </source>
</evidence>
<accession>G5H5K8</accession>
<evidence type="ECO:0000256" key="1">
    <source>
        <dbReference type="SAM" id="MobiDB-lite"/>
    </source>
</evidence>
<protein>
    <recommendedName>
        <fullName evidence="5">DUF4251 domain-containing protein</fullName>
    </recommendedName>
</protein>
<keyword evidence="2" id="KW-0732">Signal</keyword>
<gene>
    <name evidence="3" type="ORF">HMPREF9450_00218</name>
</gene>
<comment type="caution">
    <text evidence="3">The sequence shown here is derived from an EMBL/GenBank/DDBJ whole genome shotgun (WGS) entry which is preliminary data.</text>
</comment>
<keyword evidence="4" id="KW-1185">Reference proteome</keyword>
<name>G5H5K8_9BACT</name>
<evidence type="ECO:0000256" key="2">
    <source>
        <dbReference type="SAM" id="SignalP"/>
    </source>
</evidence>